<evidence type="ECO:0000313" key="4">
    <source>
        <dbReference type="Proteomes" id="UP000460318"/>
    </source>
</evidence>
<protein>
    <submittedName>
        <fullName evidence="3">Diguanylate cyclase</fullName>
    </submittedName>
</protein>
<dbReference type="AlphaFoldDB" id="A0A7X3LK73"/>
<dbReference type="SUPFAM" id="SSF55073">
    <property type="entry name" value="Nucleotide cyclase"/>
    <property type="match status" value="1"/>
</dbReference>
<dbReference type="PANTHER" id="PTHR46663:SF2">
    <property type="entry name" value="GGDEF DOMAIN-CONTAINING PROTEIN"/>
    <property type="match status" value="1"/>
</dbReference>
<dbReference type="EMBL" id="WUBI01000004">
    <property type="protein sequence ID" value="MWV46283.1"/>
    <property type="molecule type" value="Genomic_DNA"/>
</dbReference>
<dbReference type="Proteomes" id="UP000460318">
    <property type="component" value="Unassembled WGS sequence"/>
</dbReference>
<dbReference type="PROSITE" id="PS50887">
    <property type="entry name" value="GGDEF"/>
    <property type="match status" value="1"/>
</dbReference>
<keyword evidence="1" id="KW-0472">Membrane</keyword>
<feature type="transmembrane region" description="Helical" evidence="1">
    <location>
        <begin position="178"/>
        <end position="199"/>
    </location>
</feature>
<dbReference type="InterPro" id="IPR029787">
    <property type="entry name" value="Nucleotide_cyclase"/>
</dbReference>
<keyword evidence="4" id="KW-1185">Reference proteome</keyword>
<dbReference type="SUPFAM" id="SSF55785">
    <property type="entry name" value="PYP-like sensor domain (PAS domain)"/>
    <property type="match status" value="1"/>
</dbReference>
<gene>
    <name evidence="3" type="ORF">GRF59_22010</name>
</gene>
<evidence type="ECO:0000259" key="2">
    <source>
        <dbReference type="PROSITE" id="PS50887"/>
    </source>
</evidence>
<feature type="transmembrane region" description="Helical" evidence="1">
    <location>
        <begin position="145"/>
        <end position="166"/>
    </location>
</feature>
<proteinExistence type="predicted"/>
<dbReference type="Pfam" id="PF13188">
    <property type="entry name" value="PAS_8"/>
    <property type="match status" value="1"/>
</dbReference>
<dbReference type="PANTHER" id="PTHR46663">
    <property type="entry name" value="DIGUANYLATE CYCLASE DGCT-RELATED"/>
    <property type="match status" value="1"/>
</dbReference>
<dbReference type="SMART" id="SM00267">
    <property type="entry name" value="GGDEF"/>
    <property type="match status" value="1"/>
</dbReference>
<keyword evidence="1" id="KW-1133">Transmembrane helix</keyword>
<dbReference type="Pfam" id="PF00990">
    <property type="entry name" value="GGDEF"/>
    <property type="match status" value="1"/>
</dbReference>
<name>A0A7X3LK73_9BACL</name>
<dbReference type="InterPro" id="IPR035965">
    <property type="entry name" value="PAS-like_dom_sf"/>
</dbReference>
<feature type="transmembrane region" description="Helical" evidence="1">
    <location>
        <begin position="6"/>
        <end position="25"/>
    </location>
</feature>
<evidence type="ECO:0000313" key="3">
    <source>
        <dbReference type="EMBL" id="MWV46283.1"/>
    </source>
</evidence>
<dbReference type="InterPro" id="IPR000160">
    <property type="entry name" value="GGDEF_dom"/>
</dbReference>
<dbReference type="InterPro" id="IPR043128">
    <property type="entry name" value="Rev_trsase/Diguanyl_cyclase"/>
</dbReference>
<dbReference type="InterPro" id="IPR000014">
    <property type="entry name" value="PAS"/>
</dbReference>
<keyword evidence="1" id="KW-0812">Transmembrane</keyword>
<sequence length="511" mass="58229">MNVKDALILLLTHGLPILFFTYMATDVLLRNKRKPEHILLSLICLCYLLLFAEEYVRNQVSVEYSPELSSGWLSSVGIVIPGLCFHFLLKFTRLDAKMPRLIYPYVFYLPLVFVIINLATGADMISAQQFVQLGMWKMPVYNAGYYIAMTASVATDLLIILLLRFAKAKADTAEQKSIYNLLMIGIVAAVLWHAAFGYIDYGNKLPPYPYLYSGIIWCYFLRHTMRKHDFLNLYDKRYEKLFHMNPDPIVLAGLNGTVKEANPGATDLLGPGSIRSASFFDLLGSRIHADIQAKQVIRQEETEILIEGQRHTLLVDADYVWVDNEQHVLLILRDITMQKQYQEEIRFLAFHDPLTRLPNRRYFHEKLDKALREAQRSGETLALFLIDLDKIKWLNDTLGHLAGDELLQEAARIIQIAASPGGMAARMGGDEFIMFVPHSPSEKEVQRILNQMRLSLLQFLSKYGDNPVGMSIGVSYYPADGRDGQALINIADHAMYEMKRSRKPSPDIVLS</sequence>
<reference evidence="3 4" key="1">
    <citation type="submission" date="2019-12" db="EMBL/GenBank/DDBJ databases">
        <title>Paenibacillus sp. nov., an endophytic bacterium isolated from the stem of Dendrobium.</title>
        <authorList>
            <person name="Zhao R."/>
        </authorList>
    </citation>
    <scope>NUCLEOTIDE SEQUENCE [LARGE SCALE GENOMIC DNA]</scope>
    <source>
        <strain evidence="3 4">HJL G12</strain>
    </source>
</reference>
<dbReference type="Gene3D" id="3.30.450.20">
    <property type="entry name" value="PAS domain"/>
    <property type="match status" value="1"/>
</dbReference>
<organism evidence="3 4">
    <name type="scientific">Paenibacillus dendrobii</name>
    <dbReference type="NCBI Taxonomy" id="2691084"/>
    <lineage>
        <taxon>Bacteria</taxon>
        <taxon>Bacillati</taxon>
        <taxon>Bacillota</taxon>
        <taxon>Bacilli</taxon>
        <taxon>Bacillales</taxon>
        <taxon>Paenibacillaceae</taxon>
        <taxon>Paenibacillus</taxon>
    </lineage>
</organism>
<accession>A0A7X3LK73</accession>
<dbReference type="Gene3D" id="3.30.70.270">
    <property type="match status" value="1"/>
</dbReference>
<comment type="caution">
    <text evidence="3">The sequence shown here is derived from an EMBL/GenBank/DDBJ whole genome shotgun (WGS) entry which is preliminary data.</text>
</comment>
<feature type="transmembrane region" description="Helical" evidence="1">
    <location>
        <begin position="101"/>
        <end position="125"/>
    </location>
</feature>
<feature type="transmembrane region" description="Helical" evidence="1">
    <location>
        <begin position="72"/>
        <end position="89"/>
    </location>
</feature>
<dbReference type="InterPro" id="IPR052163">
    <property type="entry name" value="DGC-Regulatory_Protein"/>
</dbReference>
<dbReference type="CDD" id="cd01949">
    <property type="entry name" value="GGDEF"/>
    <property type="match status" value="1"/>
</dbReference>
<evidence type="ECO:0000256" key="1">
    <source>
        <dbReference type="SAM" id="Phobius"/>
    </source>
</evidence>
<feature type="domain" description="GGDEF" evidence="2">
    <location>
        <begin position="379"/>
        <end position="511"/>
    </location>
</feature>
<dbReference type="NCBIfam" id="TIGR00254">
    <property type="entry name" value="GGDEF"/>
    <property type="match status" value="1"/>
</dbReference>